<sequence>MITPEYVLEERGVFVFVANHDLSSDAKILQSTEYNRARILHARNHLPDHLSICRLVYDIRGQRVSSAQLDRIKAALGDLAAVEFKS</sequence>
<dbReference type="Proteomes" id="UP001429601">
    <property type="component" value="Unassembled WGS sequence"/>
</dbReference>
<comment type="caution">
    <text evidence="1">The sequence shown here is derived from an EMBL/GenBank/DDBJ whole genome shotgun (WGS) entry which is preliminary data.</text>
</comment>
<organism evidence="1 2">
    <name type="scientific">Luteibacter jiangsuensis</name>
    <dbReference type="NCBI Taxonomy" id="637577"/>
    <lineage>
        <taxon>Bacteria</taxon>
        <taxon>Pseudomonadati</taxon>
        <taxon>Pseudomonadota</taxon>
        <taxon>Gammaproteobacteria</taxon>
        <taxon>Lysobacterales</taxon>
        <taxon>Rhodanobacteraceae</taxon>
        <taxon>Luteibacter</taxon>
    </lineage>
</organism>
<dbReference type="EMBL" id="JAAQQR010000001">
    <property type="protein sequence ID" value="NID03253.1"/>
    <property type="molecule type" value="Genomic_DNA"/>
</dbReference>
<evidence type="ECO:0000313" key="1">
    <source>
        <dbReference type="EMBL" id="NID03253.1"/>
    </source>
</evidence>
<keyword evidence="2" id="KW-1185">Reference proteome</keyword>
<reference evidence="1 2" key="1">
    <citation type="journal article" date="2011" name="Curr. Microbiol.">
        <title>Luteibacter jiangsuensis sp. nov.: a methamidophos-degrading bacterium isolated from a methamidophos-manufacturing factory.</title>
        <authorList>
            <person name="Wang L."/>
            <person name="Wang G.L."/>
            <person name="Li S.P."/>
            <person name="Jiang J.D."/>
        </authorList>
    </citation>
    <scope>NUCLEOTIDE SEQUENCE [LARGE SCALE GENOMIC DNA]</scope>
    <source>
        <strain evidence="1 2">CGMCC 1.10133</strain>
    </source>
</reference>
<protein>
    <submittedName>
        <fullName evidence="1">Uncharacterized protein</fullName>
    </submittedName>
</protein>
<dbReference type="RefSeq" id="WP_167121847.1">
    <property type="nucleotide sequence ID" value="NZ_JAAQQR010000001.1"/>
</dbReference>
<evidence type="ECO:0000313" key="2">
    <source>
        <dbReference type="Proteomes" id="UP001429601"/>
    </source>
</evidence>
<gene>
    <name evidence="1" type="ORF">HBF26_00030</name>
</gene>
<name>A0ABX0Q1Y8_9GAMM</name>
<accession>A0ABX0Q1Y8</accession>
<proteinExistence type="predicted"/>